<dbReference type="SUPFAM" id="SSF57850">
    <property type="entry name" value="RING/U-box"/>
    <property type="match status" value="1"/>
</dbReference>
<dbReference type="Gene3D" id="3.30.160.60">
    <property type="entry name" value="Classic Zinc Finger"/>
    <property type="match status" value="1"/>
</dbReference>
<organism evidence="8 9">
    <name type="scientific">Varanus komodoensis</name>
    <name type="common">Komodo dragon</name>
    <dbReference type="NCBI Taxonomy" id="61221"/>
    <lineage>
        <taxon>Eukaryota</taxon>
        <taxon>Metazoa</taxon>
        <taxon>Chordata</taxon>
        <taxon>Craniata</taxon>
        <taxon>Vertebrata</taxon>
        <taxon>Euteleostomi</taxon>
        <taxon>Lepidosauria</taxon>
        <taxon>Squamata</taxon>
        <taxon>Bifurcata</taxon>
        <taxon>Unidentata</taxon>
        <taxon>Episquamata</taxon>
        <taxon>Toxicofera</taxon>
        <taxon>Anguimorpha</taxon>
        <taxon>Paleoanguimorpha</taxon>
        <taxon>Varanoidea</taxon>
        <taxon>Varanidae</taxon>
        <taxon>Varanus</taxon>
    </lineage>
</organism>
<evidence type="ECO:0000256" key="1">
    <source>
        <dbReference type="ARBA" id="ARBA00022723"/>
    </source>
</evidence>
<keyword evidence="5" id="KW-0175">Coiled coil</keyword>
<keyword evidence="1" id="KW-0479">Metal-binding</keyword>
<name>A0A8D2LBE7_VARKO</name>
<dbReference type="PROSITE" id="PS50119">
    <property type="entry name" value="ZF_BBOX"/>
    <property type="match status" value="1"/>
</dbReference>
<dbReference type="AlphaFoldDB" id="A0A8D2LBE7"/>
<reference evidence="8" key="1">
    <citation type="submission" date="2025-08" db="UniProtKB">
        <authorList>
            <consortium name="Ensembl"/>
        </authorList>
    </citation>
    <scope>IDENTIFICATION</scope>
</reference>
<keyword evidence="2 4" id="KW-0863">Zinc-finger</keyword>
<proteinExistence type="predicted"/>
<dbReference type="SUPFAM" id="SSF49899">
    <property type="entry name" value="Concanavalin A-like lectins/glucanases"/>
    <property type="match status" value="1"/>
</dbReference>
<dbReference type="InterPro" id="IPR050143">
    <property type="entry name" value="TRIM/RBCC"/>
</dbReference>
<dbReference type="InterPro" id="IPR000315">
    <property type="entry name" value="Znf_B-box"/>
</dbReference>
<evidence type="ECO:0000259" key="6">
    <source>
        <dbReference type="PROSITE" id="PS50089"/>
    </source>
</evidence>
<dbReference type="InterPro" id="IPR013320">
    <property type="entry name" value="ConA-like_dom_sf"/>
</dbReference>
<dbReference type="Pfam" id="PF13765">
    <property type="entry name" value="PRY"/>
    <property type="match status" value="1"/>
</dbReference>
<sequence>MDASVLLGRLSKEALCSLCQEYFKDPVCLHCGHNFCQACVTQRWGELEANVSCPQCGESGQRKSSRENQHLARIVEIVKCLNLDALEDGRACERHAELLKVFCKEDQTPICLVCSLSSEHRRHTVIPMEEAAQEYKEQFQMELQTWKQRRETLQALKLAEEGRSRKSLEKLDNEGKKIVSEFERLHQFLDNQEELLLGKLEELEKDVIKEEKTITSWLSREISSLSDLLSEIEEKHKQPMSKFLQVRTWVFPLRNQEVSQLGKWLNGMKLPPKAETELFLTNGEKWNHYVTLDPDTANPFLVLSADQRSIDLTRTPACWAARDSRQGGTTGRWRWAAGNSGQWALPRSLSTGRECSPLVLRNTSGLCNNTGITSRRSPTP</sequence>
<feature type="domain" description="B box-type" evidence="7">
    <location>
        <begin position="87"/>
        <end position="128"/>
    </location>
</feature>
<evidence type="ECO:0000256" key="4">
    <source>
        <dbReference type="PROSITE-ProRule" id="PRU00024"/>
    </source>
</evidence>
<protein>
    <submittedName>
        <fullName evidence="8">Uncharacterized protein</fullName>
    </submittedName>
</protein>
<evidence type="ECO:0000256" key="2">
    <source>
        <dbReference type="ARBA" id="ARBA00022771"/>
    </source>
</evidence>
<dbReference type="PROSITE" id="PS00518">
    <property type="entry name" value="ZF_RING_1"/>
    <property type="match status" value="1"/>
</dbReference>
<accession>A0A8D2LBE7</accession>
<dbReference type="SUPFAM" id="SSF57845">
    <property type="entry name" value="B-box zinc-binding domain"/>
    <property type="match status" value="1"/>
</dbReference>
<dbReference type="CDD" id="cd19762">
    <property type="entry name" value="Bbox2_TRIM7-like"/>
    <property type="match status" value="1"/>
</dbReference>
<dbReference type="OMA" id="HFREENT"/>
<dbReference type="InterPro" id="IPR006574">
    <property type="entry name" value="PRY"/>
</dbReference>
<keyword evidence="9" id="KW-1185">Reference proteome</keyword>
<dbReference type="SMART" id="SM00184">
    <property type="entry name" value="RING"/>
    <property type="match status" value="1"/>
</dbReference>
<dbReference type="GO" id="GO:0008270">
    <property type="term" value="F:zinc ion binding"/>
    <property type="evidence" value="ECO:0007669"/>
    <property type="project" value="UniProtKB-KW"/>
</dbReference>
<evidence type="ECO:0000256" key="5">
    <source>
        <dbReference type="SAM" id="Coils"/>
    </source>
</evidence>
<dbReference type="SMART" id="SM00336">
    <property type="entry name" value="BBOX"/>
    <property type="match status" value="1"/>
</dbReference>
<evidence type="ECO:0000313" key="8">
    <source>
        <dbReference type="Ensembl" id="ENSVKKP00000019604.1"/>
    </source>
</evidence>
<evidence type="ECO:0000259" key="7">
    <source>
        <dbReference type="PROSITE" id="PS50119"/>
    </source>
</evidence>
<dbReference type="Pfam" id="PF00643">
    <property type="entry name" value="zf-B_box"/>
    <property type="match status" value="1"/>
</dbReference>
<dbReference type="Ensembl" id="ENSVKKT00000020087.1">
    <property type="protein sequence ID" value="ENSVKKP00000019604.1"/>
    <property type="gene ID" value="ENSVKKG00000013270.1"/>
</dbReference>
<dbReference type="Gene3D" id="3.30.40.10">
    <property type="entry name" value="Zinc/RING finger domain, C3HC4 (zinc finger)"/>
    <property type="match status" value="1"/>
</dbReference>
<feature type="domain" description="RING-type" evidence="6">
    <location>
        <begin position="16"/>
        <end position="56"/>
    </location>
</feature>
<evidence type="ECO:0000256" key="3">
    <source>
        <dbReference type="ARBA" id="ARBA00022833"/>
    </source>
</evidence>
<dbReference type="PANTHER" id="PTHR24103">
    <property type="entry name" value="E3 UBIQUITIN-PROTEIN LIGASE TRIM"/>
    <property type="match status" value="1"/>
</dbReference>
<dbReference type="InterPro" id="IPR001841">
    <property type="entry name" value="Znf_RING"/>
</dbReference>
<dbReference type="Proteomes" id="UP000694545">
    <property type="component" value="Unplaced"/>
</dbReference>
<dbReference type="Pfam" id="PF15227">
    <property type="entry name" value="zf-C3HC4_4"/>
    <property type="match status" value="1"/>
</dbReference>
<dbReference type="InterPro" id="IPR013083">
    <property type="entry name" value="Znf_RING/FYVE/PHD"/>
</dbReference>
<dbReference type="InterPro" id="IPR017907">
    <property type="entry name" value="Znf_RING_CS"/>
</dbReference>
<dbReference type="PROSITE" id="PS50089">
    <property type="entry name" value="ZF_RING_2"/>
    <property type="match status" value="1"/>
</dbReference>
<keyword evidence="3" id="KW-0862">Zinc</keyword>
<feature type="coiled-coil region" evidence="5">
    <location>
        <begin position="186"/>
        <end position="220"/>
    </location>
</feature>
<reference evidence="8" key="2">
    <citation type="submission" date="2025-09" db="UniProtKB">
        <authorList>
            <consortium name="Ensembl"/>
        </authorList>
    </citation>
    <scope>IDENTIFICATION</scope>
</reference>
<evidence type="ECO:0000313" key="9">
    <source>
        <dbReference type="Proteomes" id="UP000694545"/>
    </source>
</evidence>